<dbReference type="Proteomes" id="UP000017246">
    <property type="component" value="Unassembled WGS sequence"/>
</dbReference>
<evidence type="ECO:0000313" key="2">
    <source>
        <dbReference type="Proteomes" id="UP000017246"/>
    </source>
</evidence>
<accession>A0A0S4MIA5</accession>
<reference evidence="1" key="2">
    <citation type="submission" date="2015-11" db="EMBL/GenBank/DDBJ databases">
        <authorList>
            <person name="Zhang Y."/>
            <person name="Guo Z."/>
        </authorList>
    </citation>
    <scope>NUCLEOTIDE SEQUENCE</scope>
</reference>
<proteinExistence type="predicted"/>
<keyword evidence="2" id="KW-1185">Reference proteome</keyword>
<protein>
    <submittedName>
        <fullName evidence="1">Expressed conserved protein</fullName>
    </submittedName>
</protein>
<organism evidence="1 2">
    <name type="scientific">Echinococcus multilocularis</name>
    <name type="common">Fox tapeworm</name>
    <dbReference type="NCBI Taxonomy" id="6211"/>
    <lineage>
        <taxon>Eukaryota</taxon>
        <taxon>Metazoa</taxon>
        <taxon>Spiralia</taxon>
        <taxon>Lophotrochozoa</taxon>
        <taxon>Platyhelminthes</taxon>
        <taxon>Cestoda</taxon>
        <taxon>Eucestoda</taxon>
        <taxon>Cyclophyllidea</taxon>
        <taxon>Taeniidae</taxon>
        <taxon>Echinococcus</taxon>
    </lineage>
</organism>
<name>A0A0S4MIA5_ECHMU</name>
<reference evidence="1" key="1">
    <citation type="journal article" date="2013" name="Nature">
        <title>The genomes of four tapeworm species reveal adaptations to parasitism.</title>
        <authorList>
            <person name="Tsai I.J."/>
            <person name="Zarowiecki M."/>
            <person name="Holroyd N."/>
            <person name="Garciarrubio A."/>
            <person name="Sanchez-Flores A."/>
            <person name="Brooks K.L."/>
            <person name="Tracey A."/>
            <person name="Bobes R.J."/>
            <person name="Fragoso G."/>
            <person name="Sciutto E."/>
            <person name="Aslett M."/>
            <person name="Beasley H."/>
            <person name="Bennett H.M."/>
            <person name="Cai J."/>
            <person name="Camicia F."/>
            <person name="Clark R."/>
            <person name="Cucher M."/>
            <person name="De Silva N."/>
            <person name="Day T.A."/>
            <person name="Deplazes P."/>
            <person name="Estrada K."/>
            <person name="Fernandez C."/>
            <person name="Holland P.W."/>
            <person name="Hou J."/>
            <person name="Hu S."/>
            <person name="Huckvale T."/>
            <person name="Hung S.S."/>
            <person name="Kamenetzky L."/>
            <person name="Keane J.A."/>
            <person name="Kiss F."/>
            <person name="Koziol U."/>
            <person name="Lambert O."/>
            <person name="Liu K."/>
            <person name="Luo X."/>
            <person name="Luo Y."/>
            <person name="Macchiaroli N."/>
            <person name="Nichol S."/>
            <person name="Paps J."/>
            <person name="Parkinson J."/>
            <person name="Pouchkina-Stantcheva N."/>
            <person name="Riddiford N."/>
            <person name="Rosenzvit M."/>
            <person name="Salinas G."/>
            <person name="Wasmuth J.D."/>
            <person name="Zamanian M."/>
            <person name="Zheng Y."/>
            <person name="Cai X."/>
            <person name="Soberon X."/>
            <person name="Olson P.D."/>
            <person name="Laclette J.P."/>
            <person name="Brehm K."/>
            <person name="Berriman M."/>
            <person name="Garciarrubio A."/>
            <person name="Bobes R.J."/>
            <person name="Fragoso G."/>
            <person name="Sanchez-Flores A."/>
            <person name="Estrada K."/>
            <person name="Cevallos M.A."/>
            <person name="Morett E."/>
            <person name="Gonzalez V."/>
            <person name="Portillo T."/>
            <person name="Ochoa-Leyva A."/>
            <person name="Jose M.V."/>
            <person name="Sciutto E."/>
            <person name="Landa A."/>
            <person name="Jimenez L."/>
            <person name="Valdes V."/>
            <person name="Carrero J.C."/>
            <person name="Larralde C."/>
            <person name="Morales-Montor J."/>
            <person name="Limon-Lason J."/>
            <person name="Soberon X."/>
            <person name="Laclette J.P."/>
        </authorList>
    </citation>
    <scope>NUCLEOTIDE SEQUENCE [LARGE SCALE GENOMIC DNA]</scope>
</reference>
<dbReference type="EMBL" id="LN902841">
    <property type="protein sequence ID" value="CUT98559.1"/>
    <property type="molecule type" value="Genomic_DNA"/>
</dbReference>
<evidence type="ECO:0000313" key="1">
    <source>
        <dbReference type="EMBL" id="CUT98559.1"/>
    </source>
</evidence>
<sequence>MDLSSLYFFAPTEMELLHTWSDKTNRWIIENFVLLGSLWSDLPNHLKKHLSRFTQILVDALKSLSLAQSPEAILGSLGKLLENLEAKSSLAPSIIVGFSIVNGNISSDGNIEFPVLQLLASKILAWSFTVDTSVLDGYFHRLLNLLSPKLTVFTFQLIPREVCKRIHLPKIKAALEENLRIMRNADLRNGFVRAVFVEWTRISHWFAATGLVESILDYFATGFEFLVRVSCGSSRSANLSFRFLSLPLYNALRMAHLELHESTHLPISQVYQGDLEEIMNVSQSIASAFGEPKLTPTIVRLSNDFLLHCAYLTNLSAHRLSELLHLSYPMQSEDSAKSWLRFWLVADISGAAFSDSIM</sequence>
<dbReference type="AlphaFoldDB" id="A0A0S4MIA5"/>